<comment type="caution">
    <text evidence="2">The sequence shown here is derived from an EMBL/GenBank/DDBJ whole genome shotgun (WGS) entry which is preliminary data.</text>
</comment>
<feature type="region of interest" description="Disordered" evidence="1">
    <location>
        <begin position="1"/>
        <end position="26"/>
    </location>
</feature>
<evidence type="ECO:0000313" key="3">
    <source>
        <dbReference type="Proteomes" id="UP001247754"/>
    </source>
</evidence>
<dbReference type="Proteomes" id="UP001247754">
    <property type="component" value="Unassembled WGS sequence"/>
</dbReference>
<protein>
    <submittedName>
        <fullName evidence="2">Uncharacterized protein</fullName>
    </submittedName>
</protein>
<evidence type="ECO:0000313" key="2">
    <source>
        <dbReference type="EMBL" id="MDR5653545.1"/>
    </source>
</evidence>
<dbReference type="RefSeq" id="WP_310457784.1">
    <property type="nucleotide sequence ID" value="NZ_JAVKPH010000014.1"/>
</dbReference>
<keyword evidence="3" id="KW-1185">Reference proteome</keyword>
<name>A0ABU1F9K1_9RHOB</name>
<organism evidence="2 3">
    <name type="scientific">Ruixingdingia sedimenti</name>
    <dbReference type="NCBI Taxonomy" id="3073604"/>
    <lineage>
        <taxon>Bacteria</taxon>
        <taxon>Pseudomonadati</taxon>
        <taxon>Pseudomonadota</taxon>
        <taxon>Alphaproteobacteria</taxon>
        <taxon>Rhodobacterales</taxon>
        <taxon>Paracoccaceae</taxon>
        <taxon>Ruixingdingia</taxon>
    </lineage>
</organism>
<proteinExistence type="predicted"/>
<dbReference type="EMBL" id="JAVKPH010000014">
    <property type="protein sequence ID" value="MDR5653545.1"/>
    <property type="molecule type" value="Genomic_DNA"/>
</dbReference>
<evidence type="ECO:0000256" key="1">
    <source>
        <dbReference type="SAM" id="MobiDB-lite"/>
    </source>
</evidence>
<accession>A0ABU1F9K1</accession>
<sequence>MFRNETPPPSGEHIGTDPREAESLSAATAQLVQAVAAEPLPPRLRELALALGEALDRQRAATGGAGGPSGKY</sequence>
<feature type="compositionally biased region" description="Pro residues" evidence="1">
    <location>
        <begin position="1"/>
        <end position="10"/>
    </location>
</feature>
<reference evidence="2 3" key="1">
    <citation type="submission" date="2023-09" db="EMBL/GenBank/DDBJ databases">
        <title>Xinfangfangia sedmenti sp. nov., isolated the sedment.</title>
        <authorList>
            <person name="Xu L."/>
        </authorList>
    </citation>
    <scope>NUCLEOTIDE SEQUENCE [LARGE SCALE GENOMIC DNA]</scope>
    <source>
        <strain evidence="2 3">LG-4</strain>
    </source>
</reference>
<gene>
    <name evidence="2" type="ORF">RGD00_13085</name>
</gene>